<dbReference type="Proteomes" id="UP000663671">
    <property type="component" value="Chromosome 3"/>
</dbReference>
<dbReference type="Pfam" id="PF00651">
    <property type="entry name" value="BTB"/>
    <property type="match status" value="1"/>
</dbReference>
<gene>
    <name evidence="4" type="ORF">I7I51_05919</name>
</gene>
<organism evidence="4 5">
    <name type="scientific">Ajellomyces capsulatus</name>
    <name type="common">Darling's disease fungus</name>
    <name type="synonym">Histoplasma capsulatum</name>
    <dbReference type="NCBI Taxonomy" id="5037"/>
    <lineage>
        <taxon>Eukaryota</taxon>
        <taxon>Fungi</taxon>
        <taxon>Dikarya</taxon>
        <taxon>Ascomycota</taxon>
        <taxon>Pezizomycotina</taxon>
        <taxon>Eurotiomycetes</taxon>
        <taxon>Eurotiomycetidae</taxon>
        <taxon>Onygenales</taxon>
        <taxon>Ajellomycetaceae</taxon>
        <taxon>Histoplasma</taxon>
    </lineage>
</organism>
<reference evidence="4" key="1">
    <citation type="submission" date="2021-01" db="EMBL/GenBank/DDBJ databases">
        <title>Chromosome-level genome assembly of a human fungal pathogen reveals clustering of transcriptionally co-regulated genes.</title>
        <authorList>
            <person name="Voorhies M."/>
            <person name="Cohen S."/>
            <person name="Shea T.P."/>
            <person name="Petrus S."/>
            <person name="Munoz J.F."/>
            <person name="Poplawski S."/>
            <person name="Goldman W.E."/>
            <person name="Michael T."/>
            <person name="Cuomo C.A."/>
            <person name="Sil A."/>
            <person name="Beyhan S."/>
        </authorList>
    </citation>
    <scope>NUCLEOTIDE SEQUENCE</scope>
    <source>
        <strain evidence="4">WU24</strain>
    </source>
</reference>
<evidence type="ECO:0000259" key="3">
    <source>
        <dbReference type="PROSITE" id="PS50097"/>
    </source>
</evidence>
<protein>
    <submittedName>
        <fullName evidence="4">BTB/POZ domain-containing protein</fullName>
    </submittedName>
</protein>
<dbReference type="PANTHER" id="PTHR47843:SF5">
    <property type="entry name" value="BTB_POZ DOMAIN PROTEIN"/>
    <property type="match status" value="1"/>
</dbReference>
<dbReference type="PROSITE" id="PS50097">
    <property type="entry name" value="BTB"/>
    <property type="match status" value="1"/>
</dbReference>
<dbReference type="Gene3D" id="3.30.710.10">
    <property type="entry name" value="Potassium Channel Kv1.1, Chain A"/>
    <property type="match status" value="1"/>
</dbReference>
<dbReference type="CDD" id="cd18186">
    <property type="entry name" value="BTB_POZ_ZBTB_KLHL-like"/>
    <property type="match status" value="1"/>
</dbReference>
<evidence type="ECO:0000256" key="1">
    <source>
        <dbReference type="SAM" id="Coils"/>
    </source>
</evidence>
<dbReference type="EMBL" id="CP069115">
    <property type="protein sequence ID" value="QSS65078.1"/>
    <property type="molecule type" value="Genomic_DNA"/>
</dbReference>
<sequence>MSDSVPSERFAELMISGKYSDLVLECQGKQFKVHRAIVCGHSPVLAAACDSNFKEAVTSTIEITGFDVETAKQMVLCMYTGDYDEDVEGGQSTTPSHNESHTDEPQSPRMDQLLSRHIQINAIADYYDVAKLRELSNSRIQKILTTSWSPHGFGTAIEEALRSTGDKKLHEILAESAAARIETLVDANENITSEDFAQSVICKVVDLYKKANEELKQQLQLLGDKLSIAQSDIETAVRVKKDFDNCIQLLQQTKFCRNISCDADFSCYFEDTGHWNNVHILRCSKCLCRHRS</sequence>
<dbReference type="OrthoDB" id="6359816at2759"/>
<accession>A0A8A1MEM7</accession>
<evidence type="ECO:0000256" key="2">
    <source>
        <dbReference type="SAM" id="MobiDB-lite"/>
    </source>
</evidence>
<name>A0A8A1MEM7_AJECA</name>
<feature type="coiled-coil region" evidence="1">
    <location>
        <begin position="205"/>
        <end position="232"/>
    </location>
</feature>
<feature type="region of interest" description="Disordered" evidence="2">
    <location>
        <begin position="86"/>
        <end position="109"/>
    </location>
</feature>
<evidence type="ECO:0000313" key="5">
    <source>
        <dbReference type="Proteomes" id="UP000663671"/>
    </source>
</evidence>
<dbReference type="InterPro" id="IPR011333">
    <property type="entry name" value="SKP1/BTB/POZ_sf"/>
</dbReference>
<dbReference type="VEuPathDB" id="FungiDB:I7I51_05919"/>
<feature type="domain" description="BTB" evidence="3">
    <location>
        <begin position="20"/>
        <end position="87"/>
    </location>
</feature>
<proteinExistence type="predicted"/>
<dbReference type="AlphaFoldDB" id="A0A8A1MEM7"/>
<dbReference type="SMART" id="SM00225">
    <property type="entry name" value="BTB"/>
    <property type="match status" value="1"/>
</dbReference>
<dbReference type="InterPro" id="IPR000210">
    <property type="entry name" value="BTB/POZ_dom"/>
</dbReference>
<evidence type="ECO:0000313" key="4">
    <source>
        <dbReference type="EMBL" id="QSS65078.1"/>
    </source>
</evidence>
<dbReference type="PANTHER" id="PTHR47843">
    <property type="entry name" value="BTB DOMAIN-CONTAINING PROTEIN-RELATED"/>
    <property type="match status" value="1"/>
</dbReference>
<dbReference type="SUPFAM" id="SSF54695">
    <property type="entry name" value="POZ domain"/>
    <property type="match status" value="1"/>
</dbReference>
<keyword evidence="1" id="KW-0175">Coiled coil</keyword>